<protein>
    <submittedName>
        <fullName evidence="2">Secondary metabolite protein</fullName>
    </submittedName>
</protein>
<keyword evidence="3" id="KW-1185">Reference proteome</keyword>
<evidence type="ECO:0000259" key="1">
    <source>
        <dbReference type="PROSITE" id="PS50943"/>
    </source>
</evidence>
<dbReference type="InterPro" id="IPR010982">
    <property type="entry name" value="Lambda_DNA-bd_dom_sf"/>
</dbReference>
<dbReference type="Gene3D" id="1.10.260.40">
    <property type="entry name" value="lambda repressor-like DNA-binding domains"/>
    <property type="match status" value="1"/>
</dbReference>
<dbReference type="PROSITE" id="PS50943">
    <property type="entry name" value="HTH_CROC1"/>
    <property type="match status" value="1"/>
</dbReference>
<sequence>MTERSFAMRLDHLFREVHPKGRGPYSYAEVAQAIKEAEGAITASGIQQLRTGARTNPKMATIKVLADFFGVPAGYFFDDEVAERTAAEIQLAAAMRDHQIATVALRSAGLSTGSLKMVHTVIEQARALEGLPPTDDLPGIDLSE</sequence>
<dbReference type="OrthoDB" id="2679623at2"/>
<comment type="caution">
    <text evidence="2">The sequence shown here is derived from an EMBL/GenBank/DDBJ whole genome shotgun (WGS) entry which is preliminary data.</text>
</comment>
<accession>A0A540VZ61</accession>
<dbReference type="GO" id="GO:0003677">
    <property type="term" value="F:DNA binding"/>
    <property type="evidence" value="ECO:0007669"/>
    <property type="project" value="InterPro"/>
</dbReference>
<name>A0A540VZ61_9ACTN</name>
<dbReference type="Proteomes" id="UP000319103">
    <property type="component" value="Unassembled WGS sequence"/>
</dbReference>
<dbReference type="CDD" id="cd00093">
    <property type="entry name" value="HTH_XRE"/>
    <property type="match status" value="1"/>
</dbReference>
<proteinExistence type="predicted"/>
<feature type="domain" description="HTH cro/C1-type" evidence="1">
    <location>
        <begin position="41"/>
        <end position="76"/>
    </location>
</feature>
<dbReference type="RefSeq" id="WP_141632756.1">
    <property type="nucleotide sequence ID" value="NZ_VIGB01000003.1"/>
</dbReference>
<gene>
    <name evidence="2" type="ORF">E6W39_06800</name>
</gene>
<evidence type="ECO:0000313" key="3">
    <source>
        <dbReference type="Proteomes" id="UP000319103"/>
    </source>
</evidence>
<dbReference type="EMBL" id="VIGB01000003">
    <property type="protein sequence ID" value="TQF02040.1"/>
    <property type="molecule type" value="Genomic_DNA"/>
</dbReference>
<evidence type="ECO:0000313" key="2">
    <source>
        <dbReference type="EMBL" id="TQF02040.1"/>
    </source>
</evidence>
<dbReference type="AlphaFoldDB" id="A0A540VZ61"/>
<dbReference type="InterPro" id="IPR001387">
    <property type="entry name" value="Cro/C1-type_HTH"/>
</dbReference>
<reference evidence="2 3" key="1">
    <citation type="submission" date="2019-06" db="EMBL/GenBank/DDBJ databases">
        <title>Description of Kitasatospora acidophila sp. nov. isolated from pine grove soil, and reclassification of Streptomyces novaecaesareae to Kitasatospora novaeceasareae comb. nov.</title>
        <authorList>
            <person name="Kim M.J."/>
        </authorList>
    </citation>
    <scope>NUCLEOTIDE SEQUENCE [LARGE SCALE GENOMIC DNA]</scope>
    <source>
        <strain evidence="2 3">MMS16-CNU292</strain>
    </source>
</reference>
<organism evidence="2 3">
    <name type="scientific">Kitasatospora acidiphila</name>
    <dbReference type="NCBI Taxonomy" id="2567942"/>
    <lineage>
        <taxon>Bacteria</taxon>
        <taxon>Bacillati</taxon>
        <taxon>Actinomycetota</taxon>
        <taxon>Actinomycetes</taxon>
        <taxon>Kitasatosporales</taxon>
        <taxon>Streptomycetaceae</taxon>
        <taxon>Kitasatospora</taxon>
    </lineage>
</organism>